<dbReference type="PANTHER" id="PTHR11575">
    <property type="entry name" value="5'-NUCLEOTIDASE-RELATED"/>
    <property type="match status" value="1"/>
</dbReference>
<feature type="compositionally biased region" description="Acidic residues" evidence="4">
    <location>
        <begin position="586"/>
        <end position="601"/>
    </location>
</feature>
<name>A0AAN6YT15_9PEZI</name>
<organism evidence="7 8">
    <name type="scientific">Canariomyces notabilis</name>
    <dbReference type="NCBI Taxonomy" id="2074819"/>
    <lineage>
        <taxon>Eukaryota</taxon>
        <taxon>Fungi</taxon>
        <taxon>Dikarya</taxon>
        <taxon>Ascomycota</taxon>
        <taxon>Pezizomycotina</taxon>
        <taxon>Sordariomycetes</taxon>
        <taxon>Sordariomycetidae</taxon>
        <taxon>Sordariales</taxon>
        <taxon>Chaetomiaceae</taxon>
        <taxon>Canariomyces</taxon>
    </lineage>
</organism>
<evidence type="ECO:0000259" key="5">
    <source>
        <dbReference type="Pfam" id="PF00149"/>
    </source>
</evidence>
<dbReference type="GeneID" id="89940908"/>
<dbReference type="InterPro" id="IPR036907">
    <property type="entry name" value="5'-Nucleotdase_C_sf"/>
</dbReference>
<evidence type="ECO:0000256" key="4">
    <source>
        <dbReference type="SAM" id="MobiDB-lite"/>
    </source>
</evidence>
<evidence type="ECO:0000259" key="6">
    <source>
        <dbReference type="Pfam" id="PF02872"/>
    </source>
</evidence>
<gene>
    <name evidence="7" type="ORF">N656DRAFT_789385</name>
</gene>
<reference evidence="7" key="2">
    <citation type="submission" date="2023-05" db="EMBL/GenBank/DDBJ databases">
        <authorList>
            <consortium name="Lawrence Berkeley National Laboratory"/>
            <person name="Steindorff A."/>
            <person name="Hensen N."/>
            <person name="Bonometti L."/>
            <person name="Westerberg I."/>
            <person name="Brannstrom I.O."/>
            <person name="Guillou S."/>
            <person name="Cros-Aarteil S."/>
            <person name="Calhoun S."/>
            <person name="Haridas S."/>
            <person name="Kuo A."/>
            <person name="Mondo S."/>
            <person name="Pangilinan J."/>
            <person name="Riley R."/>
            <person name="Labutti K."/>
            <person name="Andreopoulos B."/>
            <person name="Lipzen A."/>
            <person name="Chen C."/>
            <person name="Yanf M."/>
            <person name="Daum C."/>
            <person name="Ng V."/>
            <person name="Clum A."/>
            <person name="Ohm R."/>
            <person name="Martin F."/>
            <person name="Silar P."/>
            <person name="Natvig D."/>
            <person name="Lalanne C."/>
            <person name="Gautier V."/>
            <person name="Ament-Velasquez S.L."/>
            <person name="Kruys A."/>
            <person name="Hutchinson M.I."/>
            <person name="Powell A.J."/>
            <person name="Barry K."/>
            <person name="Miller A.N."/>
            <person name="Grigoriev I.V."/>
            <person name="Debuchy R."/>
            <person name="Gladieux P."/>
            <person name="Thoren M.H."/>
            <person name="Johannesson H."/>
        </authorList>
    </citation>
    <scope>NUCLEOTIDE SEQUENCE</scope>
    <source>
        <strain evidence="7">CBS 508.74</strain>
    </source>
</reference>
<keyword evidence="3" id="KW-0547">Nucleotide-binding</keyword>
<dbReference type="Proteomes" id="UP001302812">
    <property type="component" value="Unassembled WGS sequence"/>
</dbReference>
<feature type="region of interest" description="Disordered" evidence="4">
    <location>
        <begin position="537"/>
        <end position="606"/>
    </location>
</feature>
<feature type="compositionally biased region" description="Polar residues" evidence="4">
    <location>
        <begin position="1"/>
        <end position="21"/>
    </location>
</feature>
<dbReference type="AlphaFoldDB" id="A0AAN6YT15"/>
<accession>A0AAN6YT15</accession>
<dbReference type="InterPro" id="IPR006179">
    <property type="entry name" value="5_nucleotidase/apyrase"/>
</dbReference>
<dbReference type="Pfam" id="PF00149">
    <property type="entry name" value="Metallophos"/>
    <property type="match status" value="1"/>
</dbReference>
<dbReference type="CDD" id="cd07406">
    <property type="entry name" value="MPP_CG11883_N"/>
    <property type="match status" value="1"/>
</dbReference>
<dbReference type="GO" id="GO:0009166">
    <property type="term" value="P:nucleotide catabolic process"/>
    <property type="evidence" value="ECO:0007669"/>
    <property type="project" value="InterPro"/>
</dbReference>
<dbReference type="SUPFAM" id="SSF55816">
    <property type="entry name" value="5'-nucleotidase (syn. UDP-sugar hydrolase), C-terminal domain"/>
    <property type="match status" value="1"/>
</dbReference>
<feature type="domain" description="5'-Nucleotidase C-terminal" evidence="6">
    <location>
        <begin position="326"/>
        <end position="474"/>
    </location>
</feature>
<sequence length="668" mass="73292">MTHSENPPTAEPTVTFSSGRDVTSPPDLRLLHYNDVYHLDPSSAEPVGGIARFMTVCKEYREAERFRGQPELVTLFSGDVFNPSLESSITKGSHMVPLLNMIGTDCACVGNHDLDFGVLQYQHLTSKCHFPWLLANVLDPALGEGVPLGNAKKTHMITTSNGIKIGLLGLGEREWLDTVNSLPPDIIYRSASEVARELVPQLRAEGADIVIAITHMRQPNDNKLAAQLGGFDGGGIDIILGGHDHFYAHSLINGTHVLRSGSDFKQLSYLEVRRAEPGSASGRRWDVDIWRRDIVRAVPEDAETLALVDKLTAKLKKSLEMPIGWTAAPLDARFTTVRLKESNLGNFVCDIMRHHYGAECALMASGTIRGDQVYAPGPIRVKDVTNCFPFEDPVVVIKLSGKALWDALENGVSLYPSLEGRFPQVSNIGFEFDPARPVGSRIISASVGGTPIDSKRIYVMATRGYMARGKDGYRSLLVQPEGGECEEVVSEENGVLISTILRQYFMSLTVMDKWAGWAPSMERHWAQVAKDVAKCHPIVGEPSGSPPASPVKEKSTRSEGGWSEWTAAKLRDRKSHLTPLAGRAEDSDESEPGEPEGEAEAEAAARADVRNLDRELSIMRRVFRKWCRLAGVEGKLCDDLAEGEFEVSWTRAVAPRVEGRIKMVTGTA</sequence>
<dbReference type="InterPro" id="IPR029052">
    <property type="entry name" value="Metallo-depent_PP-like"/>
</dbReference>
<evidence type="ECO:0000256" key="2">
    <source>
        <dbReference type="ARBA" id="ARBA00022729"/>
    </source>
</evidence>
<feature type="region of interest" description="Disordered" evidence="4">
    <location>
        <begin position="1"/>
        <end position="22"/>
    </location>
</feature>
<keyword evidence="3" id="KW-0378">Hydrolase</keyword>
<dbReference type="PRINTS" id="PR01607">
    <property type="entry name" value="APYRASEFAMLY"/>
</dbReference>
<dbReference type="GO" id="GO:0000166">
    <property type="term" value="F:nucleotide binding"/>
    <property type="evidence" value="ECO:0007669"/>
    <property type="project" value="UniProtKB-KW"/>
</dbReference>
<comment type="caution">
    <text evidence="7">The sequence shown here is derived from an EMBL/GenBank/DDBJ whole genome shotgun (WGS) entry which is preliminary data.</text>
</comment>
<comment type="similarity">
    <text evidence="1 3">Belongs to the 5'-nucleotidase family.</text>
</comment>
<dbReference type="Gene3D" id="3.60.21.10">
    <property type="match status" value="1"/>
</dbReference>
<dbReference type="Pfam" id="PF02872">
    <property type="entry name" value="5_nucleotid_C"/>
    <property type="match status" value="1"/>
</dbReference>
<dbReference type="PANTHER" id="PTHR11575:SF48">
    <property type="entry name" value="5'-NUCLEOTIDASE"/>
    <property type="match status" value="1"/>
</dbReference>
<evidence type="ECO:0000313" key="8">
    <source>
        <dbReference type="Proteomes" id="UP001302812"/>
    </source>
</evidence>
<dbReference type="EMBL" id="MU853341">
    <property type="protein sequence ID" value="KAK4112733.1"/>
    <property type="molecule type" value="Genomic_DNA"/>
</dbReference>
<feature type="domain" description="Calcineurin-like phosphoesterase" evidence="5">
    <location>
        <begin position="28"/>
        <end position="246"/>
    </location>
</feature>
<keyword evidence="2" id="KW-0732">Signal</keyword>
<keyword evidence="8" id="KW-1185">Reference proteome</keyword>
<dbReference type="InterPro" id="IPR004843">
    <property type="entry name" value="Calcineurin-like_PHP"/>
</dbReference>
<evidence type="ECO:0000256" key="3">
    <source>
        <dbReference type="RuleBase" id="RU362119"/>
    </source>
</evidence>
<dbReference type="RefSeq" id="XP_064670303.1">
    <property type="nucleotide sequence ID" value="XM_064816783.1"/>
</dbReference>
<dbReference type="SUPFAM" id="SSF56300">
    <property type="entry name" value="Metallo-dependent phosphatases"/>
    <property type="match status" value="1"/>
</dbReference>
<dbReference type="InterPro" id="IPR008334">
    <property type="entry name" value="5'-Nucleotdase_C"/>
</dbReference>
<dbReference type="Gene3D" id="3.90.780.10">
    <property type="entry name" value="5'-Nucleotidase, C-terminal domain"/>
    <property type="match status" value="1"/>
</dbReference>
<evidence type="ECO:0000313" key="7">
    <source>
        <dbReference type="EMBL" id="KAK4112733.1"/>
    </source>
</evidence>
<dbReference type="GO" id="GO:0016787">
    <property type="term" value="F:hydrolase activity"/>
    <property type="evidence" value="ECO:0007669"/>
    <property type="project" value="UniProtKB-KW"/>
</dbReference>
<dbReference type="InterPro" id="IPR041821">
    <property type="entry name" value="CG11883_N"/>
</dbReference>
<proteinExistence type="inferred from homology"/>
<protein>
    <submittedName>
        <fullName evidence="7">Metallo-dependent phosphatase</fullName>
    </submittedName>
</protein>
<reference evidence="7" key="1">
    <citation type="journal article" date="2023" name="Mol. Phylogenet. Evol.">
        <title>Genome-scale phylogeny and comparative genomics of the fungal order Sordariales.</title>
        <authorList>
            <person name="Hensen N."/>
            <person name="Bonometti L."/>
            <person name="Westerberg I."/>
            <person name="Brannstrom I.O."/>
            <person name="Guillou S."/>
            <person name="Cros-Aarteil S."/>
            <person name="Calhoun S."/>
            <person name="Haridas S."/>
            <person name="Kuo A."/>
            <person name="Mondo S."/>
            <person name="Pangilinan J."/>
            <person name="Riley R."/>
            <person name="LaButti K."/>
            <person name="Andreopoulos B."/>
            <person name="Lipzen A."/>
            <person name="Chen C."/>
            <person name="Yan M."/>
            <person name="Daum C."/>
            <person name="Ng V."/>
            <person name="Clum A."/>
            <person name="Steindorff A."/>
            <person name="Ohm R.A."/>
            <person name="Martin F."/>
            <person name="Silar P."/>
            <person name="Natvig D.O."/>
            <person name="Lalanne C."/>
            <person name="Gautier V."/>
            <person name="Ament-Velasquez S.L."/>
            <person name="Kruys A."/>
            <person name="Hutchinson M.I."/>
            <person name="Powell A.J."/>
            <person name="Barry K."/>
            <person name="Miller A.N."/>
            <person name="Grigoriev I.V."/>
            <person name="Debuchy R."/>
            <person name="Gladieux P."/>
            <person name="Hiltunen Thoren M."/>
            <person name="Johannesson H."/>
        </authorList>
    </citation>
    <scope>NUCLEOTIDE SEQUENCE</scope>
    <source>
        <strain evidence="7">CBS 508.74</strain>
    </source>
</reference>
<evidence type="ECO:0000256" key="1">
    <source>
        <dbReference type="ARBA" id="ARBA00006654"/>
    </source>
</evidence>